<keyword evidence="3" id="KW-1185">Reference proteome</keyword>
<protein>
    <submittedName>
        <fullName evidence="2">Uncharacterized protein</fullName>
    </submittedName>
</protein>
<organism evidence="2 3">
    <name type="scientific">Streptomyces pyxinae</name>
    <dbReference type="NCBI Taxonomy" id="2970734"/>
    <lineage>
        <taxon>Bacteria</taxon>
        <taxon>Bacillati</taxon>
        <taxon>Actinomycetota</taxon>
        <taxon>Actinomycetes</taxon>
        <taxon>Kitasatosporales</taxon>
        <taxon>Streptomycetaceae</taxon>
        <taxon>Streptomyces</taxon>
    </lineage>
</organism>
<sequence>MDDAFEERVAVEQEAVGSAFSDAVAHTSLVGAIVLGAGSVLVALLLPRRPRG</sequence>
<evidence type="ECO:0000313" key="3">
    <source>
        <dbReference type="Proteomes" id="UP001431313"/>
    </source>
</evidence>
<keyword evidence="1" id="KW-0472">Membrane</keyword>
<reference evidence="2" key="1">
    <citation type="submission" date="2022-08" db="EMBL/GenBank/DDBJ databases">
        <authorList>
            <person name="Somphong A."/>
            <person name="Phongsopitanun W."/>
        </authorList>
    </citation>
    <scope>NUCLEOTIDE SEQUENCE</scope>
    <source>
        <strain evidence="2">LP05-1</strain>
    </source>
</reference>
<keyword evidence="1" id="KW-1133">Transmembrane helix</keyword>
<proteinExistence type="predicted"/>
<dbReference type="RefSeq" id="WP_258791133.1">
    <property type="nucleotide sequence ID" value="NZ_JANUGQ010000045.1"/>
</dbReference>
<dbReference type="Proteomes" id="UP001431313">
    <property type="component" value="Unassembled WGS sequence"/>
</dbReference>
<name>A0ABT2CQU5_9ACTN</name>
<feature type="transmembrane region" description="Helical" evidence="1">
    <location>
        <begin position="23"/>
        <end position="46"/>
    </location>
</feature>
<comment type="caution">
    <text evidence="2">The sequence shown here is derived from an EMBL/GenBank/DDBJ whole genome shotgun (WGS) entry which is preliminary data.</text>
</comment>
<evidence type="ECO:0000256" key="1">
    <source>
        <dbReference type="SAM" id="Phobius"/>
    </source>
</evidence>
<dbReference type="EMBL" id="JANUGQ010000045">
    <property type="protein sequence ID" value="MCS0639803.1"/>
    <property type="molecule type" value="Genomic_DNA"/>
</dbReference>
<gene>
    <name evidence="2" type="ORF">NX801_30030</name>
</gene>
<accession>A0ABT2CQU5</accession>
<keyword evidence="1" id="KW-0812">Transmembrane</keyword>
<evidence type="ECO:0000313" key="2">
    <source>
        <dbReference type="EMBL" id="MCS0639803.1"/>
    </source>
</evidence>